<sequence length="562" mass="65445">MDIFKNVNCDSLSHDLIAGGSQTFYDKIFSEDDDLQFFVQYPHPVQAPLKCPNEIKLNLFQNGIESDTQKKTYRREFHRMKSKICGQQFQNHALLPNFFIDYMESATNGIVDYGFNVSYCQGNLQKFYDQNTVYLIRPNAENNLVICNLEVPEEEIILEWQSSDPLLNLQNINNGYSNQFIMRGRNTICLTEIENDLQVRVNLKLNSNVGYLSTALNYVNKSELAIMDNRNKLKLFDLNNKSVLSTYTMEDLNINSSRLTKLDYLTENMLMILTDKQIKVLDTRCKVLPQDIDVKLENCDILLNFTADKTKQYITDNVYMSSKHCYFIYNIKMTTVEDFIHHNLISPPCFIDYFDSGKIKLLTLFSQSPKQAAVFATSPYSLPHQLINLEDTYDKCQSQKNLPVIPNIEKRLNYPITGVQLIPNNNDVSIYYTNLFGELFQQDILLKTPYSDTPIEKMYNWLLEIYEKNDPALNIVHFANASAAFDVETDFNEVDLYNYYEKCNVNIFLDDKNFNDENCKADTFLEIWEDTEVNDMSVLLQSESSHNKVEEWIENTKFEIDE</sequence>
<evidence type="ECO:0000313" key="1">
    <source>
        <dbReference type="EMBL" id="KAK9889981.1"/>
    </source>
</evidence>
<dbReference type="Proteomes" id="UP001431783">
    <property type="component" value="Unassembled WGS sequence"/>
</dbReference>
<comment type="caution">
    <text evidence="1">The sequence shown here is derived from an EMBL/GenBank/DDBJ whole genome shotgun (WGS) entry which is preliminary data.</text>
</comment>
<name>A0AAW1VCF8_9CUCU</name>
<accession>A0AAW1VCF8</accession>
<proteinExistence type="predicted"/>
<protein>
    <submittedName>
        <fullName evidence="1">Uncharacterized protein</fullName>
    </submittedName>
</protein>
<keyword evidence="2" id="KW-1185">Reference proteome</keyword>
<dbReference type="AlphaFoldDB" id="A0AAW1VCF8"/>
<reference evidence="1 2" key="1">
    <citation type="submission" date="2023-03" db="EMBL/GenBank/DDBJ databases">
        <title>Genome insight into feeding habits of ladybird beetles.</title>
        <authorList>
            <person name="Li H.-S."/>
            <person name="Huang Y.-H."/>
            <person name="Pang H."/>
        </authorList>
    </citation>
    <scope>NUCLEOTIDE SEQUENCE [LARGE SCALE GENOMIC DNA]</scope>
    <source>
        <strain evidence="1">SYSU_2023b</strain>
        <tissue evidence="1">Whole body</tissue>
    </source>
</reference>
<gene>
    <name evidence="1" type="ORF">WA026_008792</name>
</gene>
<dbReference type="EMBL" id="JARQZJ010000124">
    <property type="protein sequence ID" value="KAK9889981.1"/>
    <property type="molecule type" value="Genomic_DNA"/>
</dbReference>
<evidence type="ECO:0000313" key="2">
    <source>
        <dbReference type="Proteomes" id="UP001431783"/>
    </source>
</evidence>
<organism evidence="1 2">
    <name type="scientific">Henosepilachna vigintioctopunctata</name>
    <dbReference type="NCBI Taxonomy" id="420089"/>
    <lineage>
        <taxon>Eukaryota</taxon>
        <taxon>Metazoa</taxon>
        <taxon>Ecdysozoa</taxon>
        <taxon>Arthropoda</taxon>
        <taxon>Hexapoda</taxon>
        <taxon>Insecta</taxon>
        <taxon>Pterygota</taxon>
        <taxon>Neoptera</taxon>
        <taxon>Endopterygota</taxon>
        <taxon>Coleoptera</taxon>
        <taxon>Polyphaga</taxon>
        <taxon>Cucujiformia</taxon>
        <taxon>Coccinelloidea</taxon>
        <taxon>Coccinellidae</taxon>
        <taxon>Epilachninae</taxon>
        <taxon>Epilachnini</taxon>
        <taxon>Henosepilachna</taxon>
    </lineage>
</organism>